<dbReference type="OrthoDB" id="199820at2759"/>
<gene>
    <name evidence="1" type="ORF">CEUSTIGMA_g5093.t1</name>
</gene>
<evidence type="ECO:0000313" key="1">
    <source>
        <dbReference type="EMBL" id="GAX77650.1"/>
    </source>
</evidence>
<proteinExistence type="predicted"/>
<organism evidence="1 2">
    <name type="scientific">Chlamydomonas eustigma</name>
    <dbReference type="NCBI Taxonomy" id="1157962"/>
    <lineage>
        <taxon>Eukaryota</taxon>
        <taxon>Viridiplantae</taxon>
        <taxon>Chlorophyta</taxon>
        <taxon>core chlorophytes</taxon>
        <taxon>Chlorophyceae</taxon>
        <taxon>CS clade</taxon>
        <taxon>Chlamydomonadales</taxon>
        <taxon>Chlamydomonadaceae</taxon>
        <taxon>Chlamydomonas</taxon>
    </lineage>
</organism>
<protein>
    <submittedName>
        <fullName evidence="1">Uncharacterized protein</fullName>
    </submittedName>
</protein>
<dbReference type="EMBL" id="BEGY01000026">
    <property type="protein sequence ID" value="GAX77650.1"/>
    <property type="molecule type" value="Genomic_DNA"/>
</dbReference>
<evidence type="ECO:0000313" key="2">
    <source>
        <dbReference type="Proteomes" id="UP000232323"/>
    </source>
</evidence>
<comment type="caution">
    <text evidence="1">The sequence shown here is derived from an EMBL/GenBank/DDBJ whole genome shotgun (WGS) entry which is preliminary data.</text>
</comment>
<reference evidence="1 2" key="1">
    <citation type="submission" date="2017-08" db="EMBL/GenBank/DDBJ databases">
        <title>Acidophilic green algal genome provides insights into adaptation to an acidic environment.</title>
        <authorList>
            <person name="Hirooka S."/>
            <person name="Hirose Y."/>
            <person name="Kanesaki Y."/>
            <person name="Higuchi S."/>
            <person name="Fujiwara T."/>
            <person name="Onuma R."/>
            <person name="Era A."/>
            <person name="Ohbayashi R."/>
            <person name="Uzuka A."/>
            <person name="Nozaki H."/>
            <person name="Yoshikawa H."/>
            <person name="Miyagishima S.Y."/>
        </authorList>
    </citation>
    <scope>NUCLEOTIDE SEQUENCE [LARGE SCALE GENOMIC DNA]</scope>
    <source>
        <strain evidence="1 2">NIES-2499</strain>
    </source>
</reference>
<dbReference type="Proteomes" id="UP000232323">
    <property type="component" value="Unassembled WGS sequence"/>
</dbReference>
<name>A0A250X4G9_9CHLO</name>
<accession>A0A250X4G9</accession>
<keyword evidence="2" id="KW-1185">Reference proteome</keyword>
<sequence length="257" mass="28787">MLNNQHRVSMRRGMKPLKGQHRIRTFPVHAVASNSLVKRQMLTEEEMIARAREFVETGSGYFTAPRPELFSEDFVFRGPVIGPLNKRDYLISLDSFQMYNAFPDLNSNAFGFCLDPLEPGRIRFFVRQTGTHKGPLNLVDGFGSYEPTFRKANVGPEAYSMMLNEEGRVKLLNVGYPVDFDAPNTTANKYGAAFGLLQSVGISLPTGPAFGVVQKLTNGLKEFGIGSSARSVSKWEEIPQWYKEFCPRREGAEGVSF</sequence>
<dbReference type="AlphaFoldDB" id="A0A250X4G9"/>